<dbReference type="PANTHER" id="PTHR11771">
    <property type="entry name" value="LIPOXYGENASE"/>
    <property type="match status" value="1"/>
</dbReference>
<evidence type="ECO:0000256" key="13">
    <source>
        <dbReference type="RuleBase" id="RU003974"/>
    </source>
</evidence>
<dbReference type="GO" id="GO:0034440">
    <property type="term" value="P:lipid oxidation"/>
    <property type="evidence" value="ECO:0007669"/>
    <property type="project" value="InterPro"/>
</dbReference>
<comment type="similarity">
    <text evidence="2 13">Belongs to the lipoxygenase family.</text>
</comment>
<dbReference type="InterPro" id="IPR036226">
    <property type="entry name" value="LipOase_C_sf"/>
</dbReference>
<dbReference type="PROSITE" id="PS50095">
    <property type="entry name" value="PLAT"/>
    <property type="match status" value="1"/>
</dbReference>
<evidence type="ECO:0000313" key="18">
    <source>
        <dbReference type="EMBL" id="CAA7401280.1"/>
    </source>
</evidence>
<organism evidence="18 19">
    <name type="scientific">Spirodela intermedia</name>
    <name type="common">Intermediate duckweed</name>
    <dbReference type="NCBI Taxonomy" id="51605"/>
    <lineage>
        <taxon>Eukaryota</taxon>
        <taxon>Viridiplantae</taxon>
        <taxon>Streptophyta</taxon>
        <taxon>Embryophyta</taxon>
        <taxon>Tracheophyta</taxon>
        <taxon>Spermatophyta</taxon>
        <taxon>Magnoliopsida</taxon>
        <taxon>Liliopsida</taxon>
        <taxon>Araceae</taxon>
        <taxon>Lemnoideae</taxon>
        <taxon>Spirodela</taxon>
    </lineage>
</organism>
<evidence type="ECO:0000256" key="11">
    <source>
        <dbReference type="ARBA" id="ARBA00023160"/>
    </source>
</evidence>
<dbReference type="OrthoDB" id="407298at2759"/>
<dbReference type="EMBL" id="LR746272">
    <property type="protein sequence ID" value="CAA7401280.1"/>
    <property type="molecule type" value="Genomic_DNA"/>
</dbReference>
<gene>
    <name evidence="18" type="ORF">SI8410_09011958</name>
</gene>
<keyword evidence="11 14" id="KW-0275">Fatty acid biosynthesis</keyword>
<dbReference type="CDD" id="cd01751">
    <property type="entry name" value="PLAT_LH2"/>
    <property type="match status" value="1"/>
</dbReference>
<dbReference type="GO" id="GO:0016702">
    <property type="term" value="F:oxidoreductase activity, acting on single donors with incorporation of molecular oxygen, incorporation of two atoms of oxygen"/>
    <property type="evidence" value="ECO:0007669"/>
    <property type="project" value="InterPro"/>
</dbReference>
<dbReference type="FunFam" id="4.10.375.10:FF:000001">
    <property type="entry name" value="Lipoxygenase"/>
    <property type="match status" value="1"/>
</dbReference>
<dbReference type="Gene3D" id="4.10.372.10">
    <property type="entry name" value="Lipoxygenase-1, Domain 3"/>
    <property type="match status" value="1"/>
</dbReference>
<dbReference type="InterPro" id="IPR001246">
    <property type="entry name" value="LipOase_plant"/>
</dbReference>
<dbReference type="InterPro" id="IPR036392">
    <property type="entry name" value="PLAT/LH2_dom_sf"/>
</dbReference>
<evidence type="ECO:0000256" key="12">
    <source>
        <dbReference type="PROSITE-ProRule" id="PRU00152"/>
    </source>
</evidence>
<dbReference type="InterPro" id="IPR013819">
    <property type="entry name" value="LipOase_C"/>
</dbReference>
<dbReference type="PRINTS" id="PR00468">
    <property type="entry name" value="PLTLPOXGNASE"/>
</dbReference>
<evidence type="ECO:0000259" key="17">
    <source>
        <dbReference type="PROSITE" id="PS51393"/>
    </source>
</evidence>
<evidence type="ECO:0000256" key="10">
    <source>
        <dbReference type="ARBA" id="ARBA00023098"/>
    </source>
</evidence>
<evidence type="ECO:0000256" key="8">
    <source>
        <dbReference type="ARBA" id="ARBA00023002"/>
    </source>
</evidence>
<name>A0A7I8KU13_SPIIN</name>
<keyword evidence="9 13" id="KW-0408">Iron</keyword>
<feature type="domain" description="Lipoxygenase" evidence="17">
    <location>
        <begin position="233"/>
        <end position="912"/>
    </location>
</feature>
<reference evidence="18" key="1">
    <citation type="submission" date="2020-02" db="EMBL/GenBank/DDBJ databases">
        <authorList>
            <person name="Scholz U."/>
            <person name="Mascher M."/>
            <person name="Fiebig A."/>
        </authorList>
    </citation>
    <scope>NUCLEOTIDE SEQUENCE</scope>
</reference>
<dbReference type="Proteomes" id="UP000663760">
    <property type="component" value="Chromosome 9"/>
</dbReference>
<dbReference type="FunFam" id="1.20.245.10:FF:000002">
    <property type="entry name" value="Lipoxygenase"/>
    <property type="match status" value="1"/>
</dbReference>
<keyword evidence="6" id="KW-0276">Fatty acid metabolism</keyword>
<dbReference type="PRINTS" id="PR00087">
    <property type="entry name" value="LIPOXYGENASE"/>
</dbReference>
<evidence type="ECO:0000256" key="7">
    <source>
        <dbReference type="ARBA" id="ARBA00022964"/>
    </source>
</evidence>
<keyword evidence="5 14" id="KW-0925">Oxylipin biosynthesis</keyword>
<dbReference type="Gene3D" id="2.60.60.20">
    <property type="entry name" value="PLAT/LH2 domain"/>
    <property type="match status" value="1"/>
</dbReference>
<comment type="pathway">
    <text evidence="14">Lipid metabolism; oxylipin biosynthesis.</text>
</comment>
<keyword evidence="8 13" id="KW-0560">Oxidoreductase</keyword>
<dbReference type="Pfam" id="PF00305">
    <property type="entry name" value="Lipoxygenase"/>
    <property type="match status" value="1"/>
</dbReference>
<keyword evidence="19" id="KW-1185">Reference proteome</keyword>
<dbReference type="Gene3D" id="1.20.245.10">
    <property type="entry name" value="Lipoxygenase-1, Domain 5"/>
    <property type="match status" value="1"/>
</dbReference>
<dbReference type="GO" id="GO:0006633">
    <property type="term" value="P:fatty acid biosynthetic process"/>
    <property type="evidence" value="ECO:0007669"/>
    <property type="project" value="UniProtKB-KW"/>
</dbReference>
<evidence type="ECO:0000256" key="15">
    <source>
        <dbReference type="SAM" id="MobiDB-lite"/>
    </source>
</evidence>
<dbReference type="Gene3D" id="3.10.450.60">
    <property type="match status" value="1"/>
</dbReference>
<dbReference type="Pfam" id="PF01477">
    <property type="entry name" value="PLAT"/>
    <property type="match status" value="1"/>
</dbReference>
<dbReference type="InterPro" id="IPR042057">
    <property type="entry name" value="Lipoxy_PLAT/LH2"/>
</dbReference>
<dbReference type="GO" id="GO:0009611">
    <property type="term" value="P:response to wounding"/>
    <property type="evidence" value="ECO:0007669"/>
    <property type="project" value="UniProtKB-ARBA"/>
</dbReference>
<dbReference type="InterPro" id="IPR027433">
    <property type="entry name" value="Lipoxygenase_dom_3"/>
</dbReference>
<dbReference type="SUPFAM" id="SSF48484">
    <property type="entry name" value="Lipoxigenase"/>
    <property type="match status" value="1"/>
</dbReference>
<keyword evidence="4 13" id="KW-0479">Metal-binding</keyword>
<evidence type="ECO:0000259" key="16">
    <source>
        <dbReference type="PROSITE" id="PS50095"/>
    </source>
</evidence>
<evidence type="ECO:0000256" key="3">
    <source>
        <dbReference type="ARBA" id="ARBA00022516"/>
    </source>
</evidence>
<comment type="cofactor">
    <cofactor evidence="1 13">
        <name>Fe cation</name>
        <dbReference type="ChEBI" id="CHEBI:24875"/>
    </cofactor>
</comment>
<dbReference type="GO" id="GO:0031408">
    <property type="term" value="P:oxylipin biosynthetic process"/>
    <property type="evidence" value="ECO:0007669"/>
    <property type="project" value="UniProtKB-UniRule"/>
</dbReference>
<evidence type="ECO:0000256" key="5">
    <source>
        <dbReference type="ARBA" id="ARBA00022767"/>
    </source>
</evidence>
<dbReference type="PROSITE" id="PS51393">
    <property type="entry name" value="LIPOXYGENASE_3"/>
    <property type="match status" value="1"/>
</dbReference>
<feature type="region of interest" description="Disordered" evidence="15">
    <location>
        <begin position="282"/>
        <end position="321"/>
    </location>
</feature>
<dbReference type="SMART" id="SM00308">
    <property type="entry name" value="LH2"/>
    <property type="match status" value="1"/>
</dbReference>
<evidence type="ECO:0000256" key="1">
    <source>
        <dbReference type="ARBA" id="ARBA00001962"/>
    </source>
</evidence>
<dbReference type="InterPro" id="IPR000907">
    <property type="entry name" value="LipOase"/>
</dbReference>
<dbReference type="GO" id="GO:0046872">
    <property type="term" value="F:metal ion binding"/>
    <property type="evidence" value="ECO:0007669"/>
    <property type="project" value="UniProtKB-UniRule"/>
</dbReference>
<evidence type="ECO:0000313" key="19">
    <source>
        <dbReference type="Proteomes" id="UP000663760"/>
    </source>
</evidence>
<dbReference type="SUPFAM" id="SSF49723">
    <property type="entry name" value="Lipase/lipooxygenase domain (PLAT/LH2 domain)"/>
    <property type="match status" value="1"/>
</dbReference>
<sequence length="912" mass="102599">MMRSRVLERAPLFPSSNSSQFFCGDGGKSMIFSPAGSPTTRGSRGKWRVRHRERRGTVVVAAAISEKILILRPELSGAPERKLPVQSKVRVSMTVKRIKGENWKETILNYFIFNPLEALEDSLGRNIVLELVSTDIDPRTKRPKMSREAVIRGWSEKMKTGADRAVLTAELTVDSSFGTPGAILVTNRHHREFFLENIVVEGFFSGPVHFNCHSWVQSSWEYPDKRVFFGDKPYLPSETPAGLRELRNKELEALRGDGRGVRKLSDRMYDYDIYNDLGNPDRGHDFARPPLGGEKLPYPRRCRTGRQSSETDSSAESRVEDPLPMYVPRDDAFEEGRMEMLEEGNRKAMLRVFVPAIVAGFSGSDFGGFHHVDSLYKEGMRLKRGLKEDILYKLPLIGKIQEVSEGQLLFDTPTILSKDKFAWLRDDEFARQVVAGINPVMSKLDPSVYGPAESAIKEEHIVGHLEGMSIQQALEGKKLFVLDYHDVYLPFLDRINAQDGRKSYATRTVFFLTALGTLKPIAIELRLPPGSSSSRSRRVMTPPTDATTTWLWQLAKAHVCSNDAGVHQLINHWLRTHASIEPFILAANRQLSAMHPIFKLLQPHMRYTLETNALARQILINAGGVIESFFTPGPISMEMSSAAYAGSWRFDLEGLPADLIRRGMAEPDPTQPHGLRLAIEDYPYANDGLLIWDAIRNWVSRYVEAHYPTANHVASDEELQAWYAETVQVGHADVSNAPWWPRLDTPEDLVGVLTTLVWLASAQHAALNFGQYPLGGYIPNRPPLMRRLIPEEGDPEYQNFLADPQRYFLASLPTLMQTTMFMTVIDTLSTHSSDEEYLGERRLQSYTWSPAVAEAFNEFAAEVRQIEEEISRRNTDSRLRNRSGAGVLPYDLLIPSSGPGATGRGVPNSVSI</sequence>
<feature type="domain" description="PLAT" evidence="16">
    <location>
        <begin position="106"/>
        <end position="230"/>
    </location>
</feature>
<evidence type="ECO:0000256" key="6">
    <source>
        <dbReference type="ARBA" id="ARBA00022832"/>
    </source>
</evidence>
<dbReference type="PROSITE" id="PS00711">
    <property type="entry name" value="LIPOXYGENASE_1"/>
    <property type="match status" value="1"/>
</dbReference>
<proteinExistence type="inferred from homology"/>
<keyword evidence="7 13" id="KW-0223">Dioxygenase</keyword>
<dbReference type="InterPro" id="IPR020833">
    <property type="entry name" value="LipOase_Fe_BS"/>
</dbReference>
<accession>A0A7I8KU13</accession>
<keyword evidence="10" id="KW-0443">Lipid metabolism</keyword>
<comment type="function">
    <text evidence="14">Plant lipoxygenase may be involved in a number of diverse aspects of plant physiology including growth and development, pest resistance, and senescence or responses to wounding.</text>
</comment>
<dbReference type="EC" id="1.13.11.-" evidence="14"/>
<evidence type="ECO:0000256" key="14">
    <source>
        <dbReference type="RuleBase" id="RU003975"/>
    </source>
</evidence>
<keyword evidence="3 14" id="KW-0444">Lipid biosynthesis</keyword>
<dbReference type="UniPathway" id="UPA00382"/>
<evidence type="ECO:0000256" key="4">
    <source>
        <dbReference type="ARBA" id="ARBA00022723"/>
    </source>
</evidence>
<evidence type="ECO:0000256" key="2">
    <source>
        <dbReference type="ARBA" id="ARBA00009419"/>
    </source>
</evidence>
<comment type="caution">
    <text evidence="12">Lacks conserved residue(s) required for the propagation of feature annotation.</text>
</comment>
<dbReference type="Gene3D" id="4.10.375.10">
    <property type="entry name" value="Lipoxygenase-1, Domain 2"/>
    <property type="match status" value="1"/>
</dbReference>
<dbReference type="InterPro" id="IPR001024">
    <property type="entry name" value="PLAT/LH2_dom"/>
</dbReference>
<dbReference type="PROSITE" id="PS00081">
    <property type="entry name" value="LIPOXYGENASE_2"/>
    <property type="match status" value="1"/>
</dbReference>
<feature type="compositionally biased region" description="Polar residues" evidence="15">
    <location>
        <begin position="305"/>
        <end position="314"/>
    </location>
</feature>
<dbReference type="InterPro" id="IPR020834">
    <property type="entry name" value="LipOase_CS"/>
</dbReference>
<dbReference type="AlphaFoldDB" id="A0A7I8KU13"/>
<evidence type="ECO:0000256" key="9">
    <source>
        <dbReference type="ARBA" id="ARBA00023004"/>
    </source>
</evidence>
<protein>
    <recommendedName>
        <fullName evidence="14">Lipoxygenase</fullName>
        <ecNumber evidence="14">1.13.11.-</ecNumber>
    </recommendedName>
</protein>